<proteinExistence type="predicted"/>
<dbReference type="EMBL" id="ABVL01000020">
    <property type="protein sequence ID" value="EDY17356.1"/>
    <property type="molecule type" value="Genomic_DNA"/>
</dbReference>
<comment type="caution">
    <text evidence="2">The sequence shown here is derived from an EMBL/GenBank/DDBJ whole genome shotgun (WGS) entry which is preliminary data.</text>
</comment>
<accession>B4D802</accession>
<dbReference type="InParanoid" id="B4D802"/>
<protein>
    <submittedName>
        <fullName evidence="2">Uncharacterized protein</fullName>
    </submittedName>
</protein>
<feature type="region of interest" description="Disordered" evidence="1">
    <location>
        <begin position="162"/>
        <end position="222"/>
    </location>
</feature>
<evidence type="ECO:0000313" key="2">
    <source>
        <dbReference type="EMBL" id="EDY17356.1"/>
    </source>
</evidence>
<reference evidence="2 3" key="1">
    <citation type="journal article" date="2011" name="J. Bacteriol.">
        <title>Genome sequence of Chthoniobacter flavus Ellin428, an aerobic heterotrophic soil bacterium.</title>
        <authorList>
            <person name="Kant R."/>
            <person name="van Passel M.W."/>
            <person name="Palva A."/>
            <person name="Lucas S."/>
            <person name="Lapidus A."/>
            <person name="Glavina Del Rio T."/>
            <person name="Dalin E."/>
            <person name="Tice H."/>
            <person name="Bruce D."/>
            <person name="Goodwin L."/>
            <person name="Pitluck S."/>
            <person name="Larimer F.W."/>
            <person name="Land M.L."/>
            <person name="Hauser L."/>
            <person name="Sangwan P."/>
            <person name="de Vos W.M."/>
            <person name="Janssen P.H."/>
            <person name="Smidt H."/>
        </authorList>
    </citation>
    <scope>NUCLEOTIDE SEQUENCE [LARGE SCALE GENOMIC DNA]</scope>
    <source>
        <strain evidence="2 3">Ellin428</strain>
    </source>
</reference>
<dbReference type="Proteomes" id="UP000005824">
    <property type="component" value="Unassembled WGS sequence"/>
</dbReference>
<organism evidence="2 3">
    <name type="scientific">Chthoniobacter flavus Ellin428</name>
    <dbReference type="NCBI Taxonomy" id="497964"/>
    <lineage>
        <taxon>Bacteria</taxon>
        <taxon>Pseudomonadati</taxon>
        <taxon>Verrucomicrobiota</taxon>
        <taxon>Spartobacteria</taxon>
        <taxon>Chthoniobacterales</taxon>
        <taxon>Chthoniobacteraceae</taxon>
        <taxon>Chthoniobacter</taxon>
    </lineage>
</organism>
<evidence type="ECO:0000313" key="3">
    <source>
        <dbReference type="Proteomes" id="UP000005824"/>
    </source>
</evidence>
<sequence>MFDEGAFHFEWSDAIAGALDYIIAAPDEPVATIGIAHGPVAGEIPIAPETRRVFIGPLPVFAEYSDGPVRGHAHGDLAFLAGRDWVQILVEQRYFITRHRPAHRTRLHFIAARAQVGDDDDRLRLAVTFVDGQSGRGLPGIDDFWIQRFTGAHAVAEAREAKSTEVFTHEQAERGGRRAPGGDGIAGERLQRGGGIELPSRIDAEDARPHMPRPEKARPCGLGPAGVGHVPVDILRLATEPLFTSEAMAEAIALLGVQHHLRRTGGATRKKDQARIRGQRRFGIKVGHHLVQIAFDFFDEEGDAFEGAHLARAFRIGEHRLDSRCLHAIGDIF</sequence>
<keyword evidence="3" id="KW-1185">Reference proteome</keyword>
<gene>
    <name evidence="2" type="ORF">CfE428DRAFT_5042</name>
</gene>
<evidence type="ECO:0000256" key="1">
    <source>
        <dbReference type="SAM" id="MobiDB-lite"/>
    </source>
</evidence>
<dbReference type="AlphaFoldDB" id="B4D802"/>
<feature type="compositionally biased region" description="Basic and acidic residues" evidence="1">
    <location>
        <begin position="200"/>
        <end position="218"/>
    </location>
</feature>
<name>B4D802_9BACT</name>
<feature type="compositionally biased region" description="Basic and acidic residues" evidence="1">
    <location>
        <begin position="162"/>
        <end position="176"/>
    </location>
</feature>